<proteinExistence type="predicted"/>
<name>A0ABN8IV05_9NEOP</name>
<dbReference type="EMBL" id="OW152817">
    <property type="protein sequence ID" value="CAH2068157.1"/>
    <property type="molecule type" value="Genomic_DNA"/>
</dbReference>
<keyword evidence="2" id="KW-1185">Reference proteome</keyword>
<gene>
    <name evidence="1" type="ORF">IPOD504_LOCUS14085</name>
</gene>
<sequence length="246" mass="27878">MYVSLIAYALLQQTGISADQSAIVSEEKHDFGRDRRQDTLDFDLHRSNRRFHEDLEGEQWHVAHLRDTKTGLGEPTCKGETFEQTARKYRRTLREDGSRVKFVLADPLPVDDEDINNYNEPCLTADGKAEGSGYNKNETKPFKNDATDEEALNATIIDGIVTKNPNTATTTANAALIPDANGQNAKAEETRRGGEYQFSSVEYYEDTVDFDTSQCPDEVEVIVLQIDQLRNYDVECEIMIEWRGLE</sequence>
<accession>A0ABN8IV05</accession>
<organism evidence="1 2">
    <name type="scientific">Iphiclides podalirius</name>
    <name type="common">scarce swallowtail</name>
    <dbReference type="NCBI Taxonomy" id="110791"/>
    <lineage>
        <taxon>Eukaryota</taxon>
        <taxon>Metazoa</taxon>
        <taxon>Ecdysozoa</taxon>
        <taxon>Arthropoda</taxon>
        <taxon>Hexapoda</taxon>
        <taxon>Insecta</taxon>
        <taxon>Pterygota</taxon>
        <taxon>Neoptera</taxon>
        <taxon>Endopterygota</taxon>
        <taxon>Lepidoptera</taxon>
        <taxon>Glossata</taxon>
        <taxon>Ditrysia</taxon>
        <taxon>Papilionoidea</taxon>
        <taxon>Papilionidae</taxon>
        <taxon>Papilioninae</taxon>
        <taxon>Iphiclides</taxon>
    </lineage>
</organism>
<evidence type="ECO:0000313" key="1">
    <source>
        <dbReference type="EMBL" id="CAH2068157.1"/>
    </source>
</evidence>
<evidence type="ECO:0000313" key="2">
    <source>
        <dbReference type="Proteomes" id="UP000837857"/>
    </source>
</evidence>
<dbReference type="Proteomes" id="UP000837857">
    <property type="component" value="Chromosome 5"/>
</dbReference>
<feature type="non-terminal residue" evidence="1">
    <location>
        <position position="246"/>
    </location>
</feature>
<protein>
    <submittedName>
        <fullName evidence="1">Uncharacterized protein</fullName>
    </submittedName>
</protein>
<reference evidence="1" key="1">
    <citation type="submission" date="2022-03" db="EMBL/GenBank/DDBJ databases">
        <authorList>
            <person name="Martin H S."/>
        </authorList>
    </citation>
    <scope>NUCLEOTIDE SEQUENCE</scope>
</reference>